<accession>A0ABR9V7H5</accession>
<name>A0ABR9V7H5_9CHRO</name>
<evidence type="ECO:0000313" key="2">
    <source>
        <dbReference type="Proteomes" id="UP000654604"/>
    </source>
</evidence>
<reference evidence="1 2" key="1">
    <citation type="submission" date="2020-10" db="EMBL/GenBank/DDBJ databases">
        <authorList>
            <person name="Castelo-Branco R."/>
            <person name="Eusebio N."/>
            <person name="Adriana R."/>
            <person name="Vieira A."/>
            <person name="Brugerolle De Fraissinette N."/>
            <person name="Rezende De Castro R."/>
            <person name="Schneider M.P."/>
            <person name="Vasconcelos V."/>
            <person name="Leao P.N."/>
        </authorList>
    </citation>
    <scope>NUCLEOTIDE SEQUENCE [LARGE SCALE GENOMIC DNA]</scope>
    <source>
        <strain evidence="1 2">LEGE 03274</strain>
    </source>
</reference>
<keyword evidence="2" id="KW-1185">Reference proteome</keyword>
<sequence>MNRFDEEEKGLLESFEKGEWQSVNDEERVKTLQGYARAMMSENQQVTLNLSSVDLGAIKAIALKEGISYENLISNILHDYVNGQLAELKK</sequence>
<dbReference type="EMBL" id="JADEWC010000065">
    <property type="protein sequence ID" value="MBE9223857.1"/>
    <property type="molecule type" value="Genomic_DNA"/>
</dbReference>
<proteinExistence type="predicted"/>
<dbReference type="RefSeq" id="WP_193802063.1">
    <property type="nucleotide sequence ID" value="NZ_JADEWC010000065.1"/>
</dbReference>
<organism evidence="1 2">
    <name type="scientific">Cyanobacterium stanieri LEGE 03274</name>
    <dbReference type="NCBI Taxonomy" id="1828756"/>
    <lineage>
        <taxon>Bacteria</taxon>
        <taxon>Bacillati</taxon>
        <taxon>Cyanobacteriota</taxon>
        <taxon>Cyanophyceae</taxon>
        <taxon>Oscillatoriophycideae</taxon>
        <taxon>Chroococcales</taxon>
        <taxon>Geminocystaceae</taxon>
        <taxon>Cyanobacterium</taxon>
    </lineage>
</organism>
<comment type="caution">
    <text evidence="1">The sequence shown here is derived from an EMBL/GenBank/DDBJ whole genome shotgun (WGS) entry which is preliminary data.</text>
</comment>
<gene>
    <name evidence="1" type="ORF">IQ215_14260</name>
</gene>
<protein>
    <submittedName>
        <fullName evidence="1">Antitoxin</fullName>
    </submittedName>
</protein>
<evidence type="ECO:0000313" key="1">
    <source>
        <dbReference type="EMBL" id="MBE9223857.1"/>
    </source>
</evidence>
<dbReference type="Proteomes" id="UP000654604">
    <property type="component" value="Unassembled WGS sequence"/>
</dbReference>